<dbReference type="PANTHER" id="PTHR43534">
    <property type="entry name" value="MIND SUPERFAMILY P-LOOP ATPASE CONTAINING AN INSERTED FERREDOXIN DOMAIN"/>
    <property type="match status" value="1"/>
</dbReference>
<evidence type="ECO:0008006" key="2">
    <source>
        <dbReference type="Google" id="ProtNLM"/>
    </source>
</evidence>
<name>X0VQV7_9ZZZZ</name>
<comment type="caution">
    <text evidence="1">The sequence shown here is derived from an EMBL/GenBank/DDBJ whole genome shotgun (WGS) entry which is preliminary data.</text>
</comment>
<accession>X0VQV7</accession>
<protein>
    <recommendedName>
        <fullName evidence="2">CobQ/CobB/MinD/ParA nucleotide binding domain-containing protein</fullName>
    </recommendedName>
</protein>
<reference evidence="1" key="1">
    <citation type="journal article" date="2014" name="Front. Microbiol.">
        <title>High frequency of phylogenetically diverse reductive dehalogenase-homologous genes in deep subseafloor sedimentary metagenomes.</title>
        <authorList>
            <person name="Kawai M."/>
            <person name="Futagami T."/>
            <person name="Toyoda A."/>
            <person name="Takaki Y."/>
            <person name="Nishi S."/>
            <person name="Hori S."/>
            <person name="Arai W."/>
            <person name="Tsubouchi T."/>
            <person name="Morono Y."/>
            <person name="Uchiyama I."/>
            <person name="Ito T."/>
            <person name="Fujiyama A."/>
            <person name="Inagaki F."/>
            <person name="Takami H."/>
        </authorList>
    </citation>
    <scope>NUCLEOTIDE SEQUENCE</scope>
    <source>
        <strain evidence="1">Expedition CK06-06</strain>
    </source>
</reference>
<dbReference type="PANTHER" id="PTHR43534:SF1">
    <property type="entry name" value="4FE-4S CLUSTER CONTAINING PARA FAMILY ATPASE PROTEIN"/>
    <property type="match status" value="1"/>
</dbReference>
<evidence type="ECO:0000313" key="1">
    <source>
        <dbReference type="EMBL" id="GAG13517.1"/>
    </source>
</evidence>
<dbReference type="InterPro" id="IPR027417">
    <property type="entry name" value="P-loop_NTPase"/>
</dbReference>
<feature type="non-terminal residue" evidence="1">
    <location>
        <position position="1"/>
    </location>
</feature>
<dbReference type="AlphaFoldDB" id="X0VQV7"/>
<dbReference type="SUPFAM" id="SSF52540">
    <property type="entry name" value="P-loop containing nucleoside triphosphate hydrolases"/>
    <property type="match status" value="1"/>
</dbReference>
<dbReference type="EMBL" id="BARS01021066">
    <property type="protein sequence ID" value="GAG13517.1"/>
    <property type="molecule type" value="Genomic_DNA"/>
</dbReference>
<proteinExistence type="predicted"/>
<sequence length="115" mass="12297">GTGCPVIASVAGVDLALIVTEPTVSGVHDLARVLELTRHFGVRSLICINKCDLNPDQAERIRAVGRRMDAPVIGEIPFDEEVNQTLQDGQILVKVGTGAAARTLRSLAEILKDKL</sequence>
<organism evidence="1">
    <name type="scientific">marine sediment metagenome</name>
    <dbReference type="NCBI Taxonomy" id="412755"/>
    <lineage>
        <taxon>unclassified sequences</taxon>
        <taxon>metagenomes</taxon>
        <taxon>ecological metagenomes</taxon>
    </lineage>
</organism>
<gene>
    <name evidence="1" type="ORF">S01H1_33890</name>
</gene>
<dbReference type="Gene3D" id="3.40.50.300">
    <property type="entry name" value="P-loop containing nucleotide triphosphate hydrolases"/>
    <property type="match status" value="1"/>
</dbReference>